<comment type="caution">
    <text evidence="3">The sequence shown here is derived from an EMBL/GenBank/DDBJ whole genome shotgun (WGS) entry which is preliminary data.</text>
</comment>
<feature type="compositionally biased region" description="Polar residues" evidence="1">
    <location>
        <begin position="559"/>
        <end position="576"/>
    </location>
</feature>
<dbReference type="EMBL" id="JASPKZ010009348">
    <property type="protein sequence ID" value="KAJ9577746.1"/>
    <property type="molecule type" value="Genomic_DNA"/>
</dbReference>
<feature type="region of interest" description="Disordered" evidence="1">
    <location>
        <begin position="22"/>
        <end position="63"/>
    </location>
</feature>
<evidence type="ECO:0000313" key="4">
    <source>
        <dbReference type="Proteomes" id="UP001233999"/>
    </source>
</evidence>
<dbReference type="PANTHER" id="PTHR14625">
    <property type="entry name" value="MICROCEPHALIN"/>
    <property type="match status" value="1"/>
</dbReference>
<dbReference type="InterPro" id="IPR022047">
    <property type="entry name" value="Microcephalin-like"/>
</dbReference>
<feature type="domain" description="BRCT" evidence="2">
    <location>
        <begin position="294"/>
        <end position="384"/>
    </location>
</feature>
<feature type="region of interest" description="Disordered" evidence="1">
    <location>
        <begin position="408"/>
        <end position="429"/>
    </location>
</feature>
<keyword evidence="4" id="KW-1185">Reference proteome</keyword>
<feature type="region of interest" description="Disordered" evidence="1">
    <location>
        <begin position="476"/>
        <end position="496"/>
    </location>
</feature>
<sequence>MAARDLLDFVDEQFSTPCRQSLLPETNKSSLSSSRKSGKFRKLYTPDSMKSNENKRRSVRRKLSSVSRNATIGNVSLMDSSLDFVDTTPCIETTKSHTSIVNQPYLHKTVTSAQISTLRPKSTLWNDVSEYTSASTSEFKRMEKIESNSKMKGIPISGITSLMKNPVSNSEELSSDSLSSTTDETPGKSCNAMNSKRLIYTPETPCNESVEREVQLQTPGRASIYSVQEMSIMEEMGMRTPRLFRMESVETKNKTSNDCPSLVNKIVALRRTPRQSVSSPLKKTDEDLPPTQPVASLIMKDVIGYVEVRFGGDNRSLGIKAHISSLGATVREKFTNDVTHVIFNEGLMSTYKKAMKKNIHLVSVLWIEACEKAQGIVSERLYPPCDIEKYESPHLLKRFRKVRSYQPDFGESGERRRRRRKKIMPEKENEPEIELPEYPLFQRKMKVPGFLESACKENELVRALLTVADIGPEYEEVVNRPTSPTLSEEEDMPNPPTLAVRLLRKMLTPKSSPIDEAYHQTPKNNFESVTQETQRRELISMQSNHVSSSEKTGEKDNSSKSQGENSKLNSTPSNSEESCKIPVKSPKLGRINKVVRKLSKSMINNPSNSSPIHEMNMPFRNRKFK</sequence>
<feature type="region of interest" description="Disordered" evidence="1">
    <location>
        <begin position="166"/>
        <end position="192"/>
    </location>
</feature>
<evidence type="ECO:0000256" key="1">
    <source>
        <dbReference type="SAM" id="MobiDB-lite"/>
    </source>
</evidence>
<dbReference type="Proteomes" id="UP001233999">
    <property type="component" value="Unassembled WGS sequence"/>
</dbReference>
<dbReference type="PANTHER" id="PTHR14625:SF3">
    <property type="entry name" value="MICROCEPHALIN"/>
    <property type="match status" value="1"/>
</dbReference>
<gene>
    <name evidence="3" type="ORF">L9F63_005666</name>
</gene>
<reference evidence="3" key="2">
    <citation type="submission" date="2023-05" db="EMBL/GenBank/DDBJ databases">
        <authorList>
            <person name="Fouks B."/>
        </authorList>
    </citation>
    <scope>NUCLEOTIDE SEQUENCE</scope>
    <source>
        <strain evidence="3">Stay&amp;Tobe</strain>
        <tissue evidence="3">Testes</tissue>
    </source>
</reference>
<organism evidence="3 4">
    <name type="scientific">Diploptera punctata</name>
    <name type="common">Pacific beetle cockroach</name>
    <dbReference type="NCBI Taxonomy" id="6984"/>
    <lineage>
        <taxon>Eukaryota</taxon>
        <taxon>Metazoa</taxon>
        <taxon>Ecdysozoa</taxon>
        <taxon>Arthropoda</taxon>
        <taxon>Hexapoda</taxon>
        <taxon>Insecta</taxon>
        <taxon>Pterygota</taxon>
        <taxon>Neoptera</taxon>
        <taxon>Polyneoptera</taxon>
        <taxon>Dictyoptera</taxon>
        <taxon>Blattodea</taxon>
        <taxon>Blaberoidea</taxon>
        <taxon>Blaberidae</taxon>
        <taxon>Diplopterinae</taxon>
        <taxon>Diploptera</taxon>
    </lineage>
</organism>
<dbReference type="SUPFAM" id="SSF52113">
    <property type="entry name" value="BRCT domain"/>
    <property type="match status" value="1"/>
</dbReference>
<name>A0AAD7ZC10_DIPPU</name>
<dbReference type="InterPro" id="IPR001357">
    <property type="entry name" value="BRCT_dom"/>
</dbReference>
<dbReference type="Pfam" id="PF12738">
    <property type="entry name" value="PTCB-BRCT"/>
    <property type="match status" value="1"/>
</dbReference>
<dbReference type="GO" id="GO:0000278">
    <property type="term" value="P:mitotic cell cycle"/>
    <property type="evidence" value="ECO:0007669"/>
    <property type="project" value="TreeGrafter"/>
</dbReference>
<evidence type="ECO:0000259" key="2">
    <source>
        <dbReference type="PROSITE" id="PS50172"/>
    </source>
</evidence>
<protein>
    <recommendedName>
        <fullName evidence="2">BRCT domain-containing protein</fullName>
    </recommendedName>
</protein>
<dbReference type="CDD" id="cd17716">
    <property type="entry name" value="BRCT_microcephalin_rpt1"/>
    <property type="match status" value="1"/>
</dbReference>
<evidence type="ECO:0000313" key="3">
    <source>
        <dbReference type="EMBL" id="KAJ9577746.1"/>
    </source>
</evidence>
<feature type="region of interest" description="Disordered" evidence="1">
    <location>
        <begin position="601"/>
        <end position="625"/>
    </location>
</feature>
<feature type="compositionally biased region" description="Low complexity" evidence="1">
    <location>
        <begin position="170"/>
        <end position="184"/>
    </location>
</feature>
<dbReference type="InterPro" id="IPR036420">
    <property type="entry name" value="BRCT_dom_sf"/>
</dbReference>
<dbReference type="Gene3D" id="3.40.50.10190">
    <property type="entry name" value="BRCT domain"/>
    <property type="match status" value="1"/>
</dbReference>
<reference evidence="3" key="1">
    <citation type="journal article" date="2023" name="IScience">
        <title>Live-bearing cockroach genome reveals convergent evolutionary mechanisms linked to viviparity in insects and beyond.</title>
        <authorList>
            <person name="Fouks B."/>
            <person name="Harrison M.C."/>
            <person name="Mikhailova A.A."/>
            <person name="Marchal E."/>
            <person name="English S."/>
            <person name="Carruthers M."/>
            <person name="Jennings E.C."/>
            <person name="Chiamaka E.L."/>
            <person name="Frigard R.A."/>
            <person name="Pippel M."/>
            <person name="Attardo G.M."/>
            <person name="Benoit J.B."/>
            <person name="Bornberg-Bauer E."/>
            <person name="Tobe S.S."/>
        </authorList>
    </citation>
    <scope>NUCLEOTIDE SEQUENCE</scope>
    <source>
        <strain evidence="3">Stay&amp;Tobe</strain>
    </source>
</reference>
<proteinExistence type="predicted"/>
<dbReference type="AlphaFoldDB" id="A0AAD7ZC10"/>
<feature type="compositionally biased region" description="Low complexity" evidence="1">
    <location>
        <begin position="603"/>
        <end position="612"/>
    </location>
</feature>
<accession>A0AAD7ZC10</accession>
<feature type="region of interest" description="Disordered" evidence="1">
    <location>
        <begin position="513"/>
        <end position="585"/>
    </location>
</feature>
<feature type="compositionally biased region" description="Polar residues" evidence="1">
    <location>
        <begin position="521"/>
        <end position="532"/>
    </location>
</feature>
<dbReference type="PROSITE" id="PS50172">
    <property type="entry name" value="BRCT"/>
    <property type="match status" value="1"/>
</dbReference>
<feature type="compositionally biased region" description="Polar residues" evidence="1">
    <location>
        <begin position="540"/>
        <end position="550"/>
    </location>
</feature>